<dbReference type="PANTHER" id="PTHR23158:SF33">
    <property type="entry name" value="TRANSPORT AND GOLGI ORGANIZATION PROTEIN 1"/>
    <property type="match status" value="1"/>
</dbReference>
<organism evidence="4">
    <name type="scientific">Sarcoptes scabiei</name>
    <name type="common">Itch mite</name>
    <name type="synonym">Acarus scabiei</name>
    <dbReference type="NCBI Taxonomy" id="52283"/>
    <lineage>
        <taxon>Eukaryota</taxon>
        <taxon>Metazoa</taxon>
        <taxon>Ecdysozoa</taxon>
        <taxon>Arthropoda</taxon>
        <taxon>Chelicerata</taxon>
        <taxon>Arachnida</taxon>
        <taxon>Acari</taxon>
        <taxon>Acariformes</taxon>
        <taxon>Sarcoptiformes</taxon>
        <taxon>Astigmata</taxon>
        <taxon>Psoroptidia</taxon>
        <taxon>Sarcoptoidea</taxon>
        <taxon>Sarcoptidae</taxon>
        <taxon>Sarcoptinae</taxon>
        <taxon>Sarcoptes</taxon>
    </lineage>
</organism>
<reference evidence="5" key="3">
    <citation type="submission" date="2022-06" db="UniProtKB">
        <authorList>
            <consortium name="EnsemblMetazoa"/>
        </authorList>
    </citation>
    <scope>IDENTIFICATION</scope>
</reference>
<keyword evidence="1 2" id="KW-0175">Coiled coil</keyword>
<feature type="compositionally biased region" description="Low complexity" evidence="3">
    <location>
        <begin position="1454"/>
        <end position="1463"/>
    </location>
</feature>
<sequence>MKSFVWLFRRIVIEKKQSITKLFSEIILSKLLLLFSLIIFSLPYGEAASKLSNYRWIQCVDINCGEIIAEGVTTAVYPSPEKLFLSFRSNVPVKIIGKTVDKNFFLVKIGSRKGFVPAKFVKETKIHHADSKLADIKFNFDLWEENLRLQSLKTEHVEAIEKSNETSISSSADSVLDDAQSSVATPFVYSPKQTVIDGTTIDEDLLQTITPSSNFIETPVSKTVTIEAHFTGTELNKETVSHNVDELFDKNASLPDLQKQADAAAVDEIKQELKIDDKSDLTENHQLRFVESNKSNKLDQIDENSPSDIPIEEEFSDPQSHLPIDEQAESEKIFDPSDIDDIINDTYENSISNHSEYSISDDDNDAEQHDNSTDNFSDKTLKIDENHNNEPKIQASANESSSLESLVEKPKVKQTEIPVVLDERPDQTNSPVVESDSIDEKIKSESIANEKSIDNERTDGINQTVLDSNQFHHPHIDVENFDHTSPENSTIESSPKRKDELGNKDVPTSAPEMILSKKLDPSNSHKSDDSFGQHSHNFHQSNLNDNLIVEQISSQQEHQHHSHASRHHHQQHHSFVSEPSQSTSSHPADLQHHHPISVERLIIETSDLKHKKIVPPIQQDHLINIDPGQAQKFLKADVHSLNHPSRSTEFNAASFSQESSDSSETISLQSRASSSAQALDYPNEYRANVLNDFVPNTDADQINVERINISAKKKLLAEKIGFVTVIMEIIPDEVELFFESFNVSLHVIICTSLVAFFWCLMKIFIFLINSNKKVRELREIVCQTQRKLFYFEAEKQKIDAQYKTFRQESLNHRDNTNHLERQKYQLEEENEKLKNELLAVKKENRTLLSLVESNPKISSRLDSVSKELDESKKLNDELQSKMKDLENEIDTYQCQIENLKNFSESDKEEISHLNDQLQQSKEEISKLNEMMEKSEQQFNMMEMENTNLKEQQNKLSEEIKEMKDDLLSAEAKLKIMTASNQSLEEEVEELRKKSISLQNEIETKSIEMNSMQTLLTKLNKTVPKRSPIINGDADSIDEEGITLHLAEKNDDDDDSGLSDDPVFLQDVLQLKIRLTQLEIERDQNKDRYEMALKQINEMTDEIEVAKQSLKEAKEECEKAVNEKTKAIIELEVLGKYYKEKEIEYAKHIGINTIKQEQQNEDVETLTSKLEVTEESNLMLKNQLKSVKKELDETERRYKSQLNMLEKQSHENWIAVRAAERKLEETKAEALALRQTLSQSINSPPPSDLSFGRLDDSRSSISSIPELLNNSLQVPPPPPPPPFPFPSLFPLPIPSPQNSQPQAIVDPSAANSNASFTFDSGRNMPAVVSNEPQTIRDTNNYQPLGTNYSQINPTQPTDYNSAVQMTTSYSMPQIDERLKISVPLNQQHQSVNPFSMNSNYSNNFQPQQYHQTLNQYGQPYTDVYGNSSQSYQQQTEKQMYWDVSHQQNSVINTNNFTNPNANGNPVLEPSSLSRPQSIHNQIV</sequence>
<evidence type="ECO:0000313" key="6">
    <source>
        <dbReference type="Proteomes" id="UP000070412"/>
    </source>
</evidence>
<feature type="compositionally biased region" description="Basic and acidic residues" evidence="3">
    <location>
        <begin position="366"/>
        <end position="390"/>
    </location>
</feature>
<proteinExistence type="predicted"/>
<dbReference type="EnsemblMetazoa" id="SSS_498s_mrna">
    <property type="protein sequence ID" value="KAF7495907.1"/>
    <property type="gene ID" value="SSS_498"/>
</dbReference>
<feature type="compositionally biased region" description="Basic and acidic residues" evidence="3">
    <location>
        <begin position="476"/>
        <end position="485"/>
    </location>
</feature>
<dbReference type="SUPFAM" id="SSF50044">
    <property type="entry name" value="SH3-domain"/>
    <property type="match status" value="1"/>
</dbReference>
<feature type="region of interest" description="Disordered" evidence="3">
    <location>
        <begin position="1235"/>
        <end position="1256"/>
    </location>
</feature>
<feature type="coiled-coil region" evidence="2">
    <location>
        <begin position="1155"/>
        <end position="1235"/>
    </location>
</feature>
<dbReference type="GO" id="GO:0005789">
    <property type="term" value="C:endoplasmic reticulum membrane"/>
    <property type="evidence" value="ECO:0007669"/>
    <property type="project" value="TreeGrafter"/>
</dbReference>
<feature type="compositionally biased region" description="Basic and acidic residues" evidence="3">
    <location>
        <begin position="494"/>
        <end position="503"/>
    </location>
</feature>
<reference evidence="4" key="2">
    <citation type="submission" date="2020-01" db="EMBL/GenBank/DDBJ databases">
        <authorList>
            <person name="Korhonen P.K.K."/>
            <person name="Guangxu M.G."/>
            <person name="Wang T.W."/>
            <person name="Stroehlein A.J.S."/>
            <person name="Young N.D."/>
            <person name="Ang C.-S.A."/>
            <person name="Fernando D.W.F."/>
            <person name="Lu H.L."/>
            <person name="Taylor S.T."/>
            <person name="Ehtesham M.E.M."/>
            <person name="Najaraj S.H.N."/>
            <person name="Harsha G.H.G."/>
            <person name="Madugundu A.M."/>
            <person name="Renuse S.R."/>
            <person name="Holt D.H."/>
            <person name="Pandey A.P."/>
            <person name="Papenfuss A.P."/>
            <person name="Gasser R.B.G."/>
            <person name="Fischer K.F."/>
        </authorList>
    </citation>
    <scope>NUCLEOTIDE SEQUENCE</scope>
    <source>
        <strain evidence="4">SSS_KF_BRIS2020</strain>
    </source>
</reference>
<dbReference type="GO" id="GO:0009306">
    <property type="term" value="P:protein secretion"/>
    <property type="evidence" value="ECO:0007669"/>
    <property type="project" value="TreeGrafter"/>
</dbReference>
<dbReference type="GO" id="GO:0035459">
    <property type="term" value="P:vesicle cargo loading"/>
    <property type="evidence" value="ECO:0007669"/>
    <property type="project" value="TreeGrafter"/>
</dbReference>
<feature type="compositionally biased region" description="Low complexity" evidence="3">
    <location>
        <begin position="395"/>
        <end position="405"/>
    </location>
</feature>
<feature type="region of interest" description="Disordered" evidence="3">
    <location>
        <begin position="1454"/>
        <end position="1482"/>
    </location>
</feature>
<keyword evidence="6" id="KW-1185">Reference proteome</keyword>
<evidence type="ECO:0000256" key="3">
    <source>
        <dbReference type="SAM" id="MobiDB-lite"/>
    </source>
</evidence>
<reference evidence="6" key="1">
    <citation type="journal article" date="2020" name="PLoS Negl. Trop. Dis.">
        <title>High-quality nuclear genome for Sarcoptes scabiei-A critical resource for a neglected parasite.</title>
        <authorList>
            <person name="Korhonen P.K."/>
            <person name="Gasser R.B."/>
            <person name="Ma G."/>
            <person name="Wang T."/>
            <person name="Stroehlein A.J."/>
            <person name="Young N.D."/>
            <person name="Ang C.S."/>
            <person name="Fernando D.D."/>
            <person name="Lu H.C."/>
            <person name="Taylor S."/>
            <person name="Reynolds S.L."/>
            <person name="Mofiz E."/>
            <person name="Najaraj S.H."/>
            <person name="Gowda H."/>
            <person name="Madugundu A."/>
            <person name="Renuse S."/>
            <person name="Holt D."/>
            <person name="Pandey A."/>
            <person name="Papenfuss A.T."/>
            <person name="Fischer K."/>
        </authorList>
    </citation>
    <scope>NUCLEOTIDE SEQUENCE [LARGE SCALE GENOMIC DNA]</scope>
</reference>
<dbReference type="InterPro" id="IPR036028">
    <property type="entry name" value="SH3-like_dom_sf"/>
</dbReference>
<feature type="region of interest" description="Disordered" evidence="3">
    <location>
        <begin position="292"/>
        <end position="315"/>
    </location>
</feature>
<feature type="region of interest" description="Disordered" evidence="3">
    <location>
        <begin position="353"/>
        <end position="411"/>
    </location>
</feature>
<evidence type="ECO:0000313" key="4">
    <source>
        <dbReference type="EMBL" id="KAF7495907.1"/>
    </source>
</evidence>
<feature type="coiled-coil region" evidence="2">
    <location>
        <begin position="816"/>
        <end position="1007"/>
    </location>
</feature>
<evidence type="ECO:0000313" key="5">
    <source>
        <dbReference type="EnsemblMetazoa" id="KAF7495907.1"/>
    </source>
</evidence>
<dbReference type="GO" id="GO:0070971">
    <property type="term" value="C:endoplasmic reticulum exit site"/>
    <property type="evidence" value="ECO:0007669"/>
    <property type="project" value="TreeGrafter"/>
</dbReference>
<gene>
    <name evidence="4" type="primary">SSS_498g</name>
    <name evidence="4" type="ORF">SSS_498</name>
</gene>
<dbReference type="SUPFAM" id="SSF90257">
    <property type="entry name" value="Myosin rod fragments"/>
    <property type="match status" value="1"/>
</dbReference>
<feature type="compositionally biased region" description="Polar residues" evidence="3">
    <location>
        <begin position="1469"/>
        <end position="1482"/>
    </location>
</feature>
<dbReference type="Gene3D" id="1.10.287.1490">
    <property type="match status" value="1"/>
</dbReference>
<feature type="compositionally biased region" description="Polar residues" evidence="3">
    <location>
        <begin position="577"/>
        <end position="586"/>
    </location>
</feature>
<feature type="region of interest" description="Disordered" evidence="3">
    <location>
        <begin position="476"/>
        <end position="539"/>
    </location>
</feature>
<dbReference type="PANTHER" id="PTHR23158">
    <property type="entry name" value="MELANOMA INHIBITORY ACTIVITY-RELATED"/>
    <property type="match status" value="1"/>
</dbReference>
<dbReference type="Proteomes" id="UP000070412">
    <property type="component" value="Unassembled WGS sequence"/>
</dbReference>
<feature type="region of interest" description="Disordered" evidence="3">
    <location>
        <begin position="553"/>
        <end position="590"/>
    </location>
</feature>
<dbReference type="InterPro" id="IPR051500">
    <property type="entry name" value="cTAGE_MIA/OTOR"/>
</dbReference>
<protein>
    <submittedName>
        <fullName evidence="4">Transport and Golgi organization protein 1</fullName>
    </submittedName>
</protein>
<accession>A0A834RHK9</accession>
<dbReference type="OrthoDB" id="6022771at2759"/>
<dbReference type="EMBL" id="WVUK01000044">
    <property type="protein sequence ID" value="KAF7495907.1"/>
    <property type="molecule type" value="Genomic_DNA"/>
</dbReference>
<evidence type="ECO:0000256" key="1">
    <source>
        <dbReference type="ARBA" id="ARBA00023054"/>
    </source>
</evidence>
<feature type="compositionally biased region" description="Basic and acidic residues" evidence="3">
    <location>
        <begin position="515"/>
        <end position="531"/>
    </location>
</feature>
<evidence type="ECO:0000256" key="2">
    <source>
        <dbReference type="SAM" id="Coils"/>
    </source>
</evidence>
<feature type="coiled-coil region" evidence="2">
    <location>
        <begin position="1067"/>
        <end position="1129"/>
    </location>
</feature>
<name>A0A834RHK9_SARSC</name>
<feature type="compositionally biased region" description="Basic residues" evidence="3">
    <location>
        <begin position="560"/>
        <end position="572"/>
    </location>
</feature>
<dbReference type="GO" id="GO:0006888">
    <property type="term" value="P:endoplasmic reticulum to Golgi vesicle-mediated transport"/>
    <property type="evidence" value="ECO:0007669"/>
    <property type="project" value="TreeGrafter"/>
</dbReference>